<evidence type="ECO:0000313" key="2">
    <source>
        <dbReference type="Proteomes" id="UP000735302"/>
    </source>
</evidence>
<organism evidence="1 2">
    <name type="scientific">Plakobranchus ocellatus</name>
    <dbReference type="NCBI Taxonomy" id="259542"/>
    <lineage>
        <taxon>Eukaryota</taxon>
        <taxon>Metazoa</taxon>
        <taxon>Spiralia</taxon>
        <taxon>Lophotrochozoa</taxon>
        <taxon>Mollusca</taxon>
        <taxon>Gastropoda</taxon>
        <taxon>Heterobranchia</taxon>
        <taxon>Euthyneura</taxon>
        <taxon>Panpulmonata</taxon>
        <taxon>Sacoglossa</taxon>
        <taxon>Placobranchoidea</taxon>
        <taxon>Plakobranchidae</taxon>
        <taxon>Plakobranchus</taxon>
    </lineage>
</organism>
<reference evidence="1 2" key="1">
    <citation type="journal article" date="2021" name="Elife">
        <title>Chloroplast acquisition without the gene transfer in kleptoplastic sea slugs, Plakobranchus ocellatus.</title>
        <authorList>
            <person name="Maeda T."/>
            <person name="Takahashi S."/>
            <person name="Yoshida T."/>
            <person name="Shimamura S."/>
            <person name="Takaki Y."/>
            <person name="Nagai Y."/>
            <person name="Toyoda A."/>
            <person name="Suzuki Y."/>
            <person name="Arimoto A."/>
            <person name="Ishii H."/>
            <person name="Satoh N."/>
            <person name="Nishiyama T."/>
            <person name="Hasebe M."/>
            <person name="Maruyama T."/>
            <person name="Minagawa J."/>
            <person name="Obokata J."/>
            <person name="Shigenobu S."/>
        </authorList>
    </citation>
    <scope>NUCLEOTIDE SEQUENCE [LARGE SCALE GENOMIC DNA]</scope>
</reference>
<keyword evidence="2" id="KW-1185">Reference proteome</keyword>
<comment type="caution">
    <text evidence="1">The sequence shown here is derived from an EMBL/GenBank/DDBJ whole genome shotgun (WGS) entry which is preliminary data.</text>
</comment>
<sequence length="145" mass="16594">MPMGVSDTMVSDPTLKSAGIFVSGVRAPPSATWPDGGPQSLRSSCCELAMHKNVPTHTHNALHQEQSRPYIWLHKARSEFWTHFCFLQFLLLHKIKGEQLQKQTRLYYRVYDSQRSVQQQSANIELDAPRLEITRYPICPLETIA</sequence>
<dbReference type="EMBL" id="BLXT01004905">
    <property type="protein sequence ID" value="GFO17874.1"/>
    <property type="molecule type" value="Genomic_DNA"/>
</dbReference>
<dbReference type="AlphaFoldDB" id="A0AAV4BG87"/>
<evidence type="ECO:0000313" key="1">
    <source>
        <dbReference type="EMBL" id="GFO17874.1"/>
    </source>
</evidence>
<gene>
    <name evidence="1" type="ORF">PoB_004437900</name>
</gene>
<name>A0AAV4BG87_9GAST</name>
<protein>
    <submittedName>
        <fullName evidence="1">Uncharacterized protein</fullName>
    </submittedName>
</protein>
<accession>A0AAV4BG87</accession>
<dbReference type="Proteomes" id="UP000735302">
    <property type="component" value="Unassembled WGS sequence"/>
</dbReference>
<proteinExistence type="predicted"/>